<dbReference type="InterPro" id="IPR004352">
    <property type="entry name" value="GH114_TIM-barrel"/>
</dbReference>
<dbReference type="EMBL" id="CP025198">
    <property type="protein sequence ID" value="AXE39505.1"/>
    <property type="molecule type" value="Genomic_DNA"/>
</dbReference>
<dbReference type="Gene3D" id="3.20.20.70">
    <property type="entry name" value="Aldolase class I"/>
    <property type="match status" value="1"/>
</dbReference>
<dbReference type="AlphaFoldDB" id="A0A344UW57"/>
<keyword evidence="2" id="KW-0732">Signal</keyword>
<keyword evidence="5" id="KW-1185">Reference proteome</keyword>
<reference evidence="4 5" key="1">
    <citation type="submission" date="2017-12" db="EMBL/GenBank/DDBJ databases">
        <title>The whole genome sequence of the Acidipropionibacterium virtanenii sp. nov. type strain JS278.</title>
        <authorList>
            <person name="Laine P."/>
            <person name="Deptula P."/>
            <person name="Varmanen P."/>
            <person name="Auvinen P."/>
        </authorList>
    </citation>
    <scope>NUCLEOTIDE SEQUENCE [LARGE SCALE GENOMIC DNA]</scope>
    <source>
        <strain evidence="4 5">JS278</strain>
    </source>
</reference>
<dbReference type="Proteomes" id="UP000251995">
    <property type="component" value="Chromosome"/>
</dbReference>
<dbReference type="PROSITE" id="PS51257">
    <property type="entry name" value="PROKAR_LIPOPROTEIN"/>
    <property type="match status" value="1"/>
</dbReference>
<accession>A0A344UW57</accession>
<gene>
    <name evidence="4" type="ORF">JS278_02364</name>
</gene>
<feature type="region of interest" description="Disordered" evidence="1">
    <location>
        <begin position="22"/>
        <end position="50"/>
    </location>
</feature>
<dbReference type="PANTHER" id="PTHR35273:SF2">
    <property type="entry name" value="ALPHA-GALACTOSIDASE"/>
    <property type="match status" value="1"/>
</dbReference>
<dbReference type="KEGG" id="acij:JS278_02364"/>
<dbReference type="SUPFAM" id="SSF51445">
    <property type="entry name" value="(Trans)glycosidases"/>
    <property type="match status" value="1"/>
</dbReference>
<protein>
    <recommendedName>
        <fullName evidence="3">Glycoside-hydrolase family GH114 TIM-barrel domain-containing protein</fullName>
    </recommendedName>
</protein>
<feature type="chain" id="PRO_5039640596" description="Glycoside-hydrolase family GH114 TIM-barrel domain-containing protein" evidence="2">
    <location>
        <begin position="26"/>
        <end position="274"/>
    </location>
</feature>
<dbReference type="Pfam" id="PF03537">
    <property type="entry name" value="Glyco_hydro_114"/>
    <property type="match status" value="1"/>
</dbReference>
<evidence type="ECO:0000256" key="1">
    <source>
        <dbReference type="SAM" id="MobiDB-lite"/>
    </source>
</evidence>
<dbReference type="RefSeq" id="WP_114045372.1">
    <property type="nucleotide sequence ID" value="NZ_CP025198.1"/>
</dbReference>
<dbReference type="InterPro" id="IPR013785">
    <property type="entry name" value="Aldolase_TIM"/>
</dbReference>
<evidence type="ECO:0000313" key="5">
    <source>
        <dbReference type="Proteomes" id="UP000251995"/>
    </source>
</evidence>
<feature type="signal peptide" evidence="2">
    <location>
        <begin position="1"/>
        <end position="25"/>
    </location>
</feature>
<organism evidence="4 5">
    <name type="scientific">Acidipropionibacterium virtanenii</name>
    <dbReference type="NCBI Taxonomy" id="2057246"/>
    <lineage>
        <taxon>Bacteria</taxon>
        <taxon>Bacillati</taxon>
        <taxon>Actinomycetota</taxon>
        <taxon>Actinomycetes</taxon>
        <taxon>Propionibacteriales</taxon>
        <taxon>Propionibacteriaceae</taxon>
        <taxon>Acidipropionibacterium</taxon>
    </lineage>
</organism>
<evidence type="ECO:0000256" key="2">
    <source>
        <dbReference type="SAM" id="SignalP"/>
    </source>
</evidence>
<dbReference type="InterPro" id="IPR017853">
    <property type="entry name" value="GH"/>
</dbReference>
<evidence type="ECO:0000259" key="3">
    <source>
        <dbReference type="Pfam" id="PF03537"/>
    </source>
</evidence>
<evidence type="ECO:0000313" key="4">
    <source>
        <dbReference type="EMBL" id="AXE39505.1"/>
    </source>
</evidence>
<dbReference type="PANTHER" id="PTHR35273">
    <property type="entry name" value="ALPHA-1,4 POLYGALACTOSAMINIDASE, PUTATIVE (AFU_ORTHOLOGUE AFUA_3G07890)-RELATED"/>
    <property type="match status" value="1"/>
</dbReference>
<feature type="domain" description="Glycoside-hydrolase family GH114 TIM-barrel" evidence="3">
    <location>
        <begin position="42"/>
        <end position="261"/>
    </location>
</feature>
<name>A0A344UW57_9ACTN</name>
<dbReference type="OrthoDB" id="319933at2"/>
<proteinExistence type="predicted"/>
<sequence>MPPLRRRTPVLLVLAVLLGCSPATDRNPPSRTTPPPAAGRVDYQLGGPYPPHPTARITVRDSSARPVPGLYNICYVNAFQTQPGTLTTWLRRHPDLVLSRGGRPVTDPDWPDEALLDTSTDSGRRKLAALLDADLARCERSGFDAVEPDNLDSYLRSGGRLVAADNVALIADLARRAHARGLAVAQKNAPEIGRAGRDSAGLDFAIAEECQVYRECDHYTGLYGRRVIEIEYTDNGAKAFARACGLRGREISVLLRDRDVVRRGEPGYVSRWCD</sequence>